<dbReference type="HOGENOM" id="CLU_050192_2_3_10"/>
<dbReference type="Pfam" id="PF04773">
    <property type="entry name" value="FecR"/>
    <property type="match status" value="1"/>
</dbReference>
<dbReference type="Gene3D" id="2.60.120.1440">
    <property type="match status" value="1"/>
</dbReference>
<dbReference type="EMBL" id="AQHW01000015">
    <property type="protein sequence ID" value="KKB55133.1"/>
    <property type="molecule type" value="Genomic_DNA"/>
</dbReference>
<evidence type="ECO:0008006" key="5">
    <source>
        <dbReference type="Google" id="ProtNLM"/>
    </source>
</evidence>
<dbReference type="Gene3D" id="3.55.50.30">
    <property type="match status" value="1"/>
</dbReference>
<protein>
    <recommendedName>
        <fullName evidence="5">FecR protein domain-containing protein</fullName>
    </recommendedName>
</protein>
<reference evidence="3 4" key="1">
    <citation type="submission" date="2013-04" db="EMBL/GenBank/DDBJ databases">
        <title>The Genome Sequence of Parabacteroides gordonii DSM 23371.</title>
        <authorList>
            <consortium name="The Broad Institute Genomics Platform"/>
            <person name="Earl A."/>
            <person name="Ward D."/>
            <person name="Feldgarden M."/>
            <person name="Gevers D."/>
            <person name="Martens E."/>
            <person name="Sakamoto M."/>
            <person name="Benno Y."/>
            <person name="Suzuki N."/>
            <person name="Matsunaga N."/>
            <person name="Koshihara K."/>
            <person name="Seki M."/>
            <person name="Komiya H."/>
            <person name="Walker B."/>
            <person name="Young S."/>
            <person name="Zeng Q."/>
            <person name="Gargeya S."/>
            <person name="Fitzgerald M."/>
            <person name="Haas B."/>
            <person name="Abouelleil A."/>
            <person name="Allen A.W."/>
            <person name="Alvarado L."/>
            <person name="Arachchi H.M."/>
            <person name="Berlin A.M."/>
            <person name="Chapman S.B."/>
            <person name="Gainer-Dewar J."/>
            <person name="Goldberg J."/>
            <person name="Griggs A."/>
            <person name="Gujja S."/>
            <person name="Hansen M."/>
            <person name="Howarth C."/>
            <person name="Imamovic A."/>
            <person name="Ireland A."/>
            <person name="Larimer J."/>
            <person name="McCowan C."/>
            <person name="Murphy C."/>
            <person name="Pearson M."/>
            <person name="Poon T.W."/>
            <person name="Priest M."/>
            <person name="Roberts A."/>
            <person name="Saif S."/>
            <person name="Shea T."/>
            <person name="Sisk P."/>
            <person name="Sykes S."/>
            <person name="Wortman J."/>
            <person name="Nusbaum C."/>
            <person name="Birren B."/>
        </authorList>
    </citation>
    <scope>NUCLEOTIDE SEQUENCE [LARGE SCALE GENOMIC DNA]</scope>
    <source>
        <strain evidence="3 4">MS-1</strain>
    </source>
</reference>
<feature type="domain" description="Protein FecR C-terminal" evidence="2">
    <location>
        <begin position="251"/>
        <end position="319"/>
    </location>
</feature>
<feature type="domain" description="FecR protein" evidence="1">
    <location>
        <begin position="112"/>
        <end position="207"/>
    </location>
</feature>
<organism evidence="3 4">
    <name type="scientific">Parabacteroides gordonii MS-1 = DSM 23371</name>
    <dbReference type="NCBI Taxonomy" id="1203610"/>
    <lineage>
        <taxon>Bacteria</taxon>
        <taxon>Pseudomonadati</taxon>
        <taxon>Bacteroidota</taxon>
        <taxon>Bacteroidia</taxon>
        <taxon>Bacteroidales</taxon>
        <taxon>Tannerellaceae</taxon>
        <taxon>Parabacteroides</taxon>
    </lineage>
</organism>
<dbReference type="InterPro" id="IPR032508">
    <property type="entry name" value="FecR_C"/>
</dbReference>
<dbReference type="Proteomes" id="UP000033035">
    <property type="component" value="Unassembled WGS sequence"/>
</dbReference>
<accession>A0A0F5JBP8</accession>
<evidence type="ECO:0000313" key="3">
    <source>
        <dbReference type="EMBL" id="KKB55133.1"/>
    </source>
</evidence>
<dbReference type="STRING" id="1203610.HMPREF1536_02587"/>
<keyword evidence="4" id="KW-1185">Reference proteome</keyword>
<proteinExistence type="predicted"/>
<sequence length="322" mass="37297">MAILSVLNMNKDILYKFFEGTASLEEEKDVKRWMEASAENQRAFFKERKLFDSMLLLGDENRIRSGKKRFSINLSSLRTELIKIAAVVAITLGGSFLYFQSLQEKEQMAMQTISVPAGQRINITLPDGTTVWLNARTSLTYPTKFSKKNRQVVLDGEAYFDVARDEKKPFTVQTDKYNVEVLGTKFDVDAYSETGEFETTLMKGSVRVASVDDPEQNLVLKPDNKVSLRDGKLHVTPVEDYNPYRWKEGLICFRNESFMSIMKDFEKYYGLAIHVKNKEVMKYVYTGKFRQTDGVDYALRVLQKDIKFTYHRDDENQIIYVE</sequence>
<dbReference type="FunFam" id="2.60.120.1440:FF:000001">
    <property type="entry name" value="Putative anti-sigma factor"/>
    <property type="match status" value="1"/>
</dbReference>
<dbReference type="InterPro" id="IPR012373">
    <property type="entry name" value="Ferrdict_sens_TM"/>
</dbReference>
<dbReference type="PATRIC" id="fig|1203610.3.peg.2657"/>
<dbReference type="Pfam" id="PF16344">
    <property type="entry name" value="FecR_C"/>
    <property type="match status" value="1"/>
</dbReference>
<evidence type="ECO:0000313" key="4">
    <source>
        <dbReference type="Proteomes" id="UP000033035"/>
    </source>
</evidence>
<dbReference type="PIRSF" id="PIRSF018266">
    <property type="entry name" value="FecR"/>
    <property type="match status" value="1"/>
</dbReference>
<dbReference type="AlphaFoldDB" id="A0A0F5JBP8"/>
<evidence type="ECO:0000259" key="1">
    <source>
        <dbReference type="Pfam" id="PF04773"/>
    </source>
</evidence>
<dbReference type="PANTHER" id="PTHR30273">
    <property type="entry name" value="PERIPLASMIC SIGNAL SENSOR AND SIGMA FACTOR ACTIVATOR FECR-RELATED"/>
    <property type="match status" value="1"/>
</dbReference>
<comment type="caution">
    <text evidence="3">The sequence shown here is derived from an EMBL/GenBank/DDBJ whole genome shotgun (WGS) entry which is preliminary data.</text>
</comment>
<name>A0A0F5JBP8_9BACT</name>
<evidence type="ECO:0000259" key="2">
    <source>
        <dbReference type="Pfam" id="PF16344"/>
    </source>
</evidence>
<dbReference type="GO" id="GO:0016989">
    <property type="term" value="F:sigma factor antagonist activity"/>
    <property type="evidence" value="ECO:0007669"/>
    <property type="project" value="TreeGrafter"/>
</dbReference>
<gene>
    <name evidence="3" type="ORF">HMPREF1536_02587</name>
</gene>
<dbReference type="InterPro" id="IPR006860">
    <property type="entry name" value="FecR"/>
</dbReference>
<dbReference type="PANTHER" id="PTHR30273:SF2">
    <property type="entry name" value="PROTEIN FECR"/>
    <property type="match status" value="1"/>
</dbReference>